<dbReference type="PANTHER" id="PTHR23419:SF8">
    <property type="entry name" value="FI09726P"/>
    <property type="match status" value="1"/>
</dbReference>
<name>A0A2A7UTB4_COMTR</name>
<dbReference type="Gene3D" id="3.30.70.120">
    <property type="match status" value="1"/>
</dbReference>
<keyword evidence="3" id="KW-1185">Reference proteome</keyword>
<dbReference type="GeneID" id="80800515"/>
<organism evidence="2 3">
    <name type="scientific">Comamonas terrigena</name>
    <dbReference type="NCBI Taxonomy" id="32013"/>
    <lineage>
        <taxon>Bacteria</taxon>
        <taxon>Pseudomonadati</taxon>
        <taxon>Pseudomonadota</taxon>
        <taxon>Betaproteobacteria</taxon>
        <taxon>Burkholderiales</taxon>
        <taxon>Comamonadaceae</taxon>
        <taxon>Comamonas</taxon>
    </lineage>
</organism>
<dbReference type="Pfam" id="PF03091">
    <property type="entry name" value="CutA1"/>
    <property type="match status" value="1"/>
</dbReference>
<dbReference type="GO" id="GO:0010038">
    <property type="term" value="P:response to metal ion"/>
    <property type="evidence" value="ECO:0007669"/>
    <property type="project" value="InterPro"/>
</dbReference>
<dbReference type="OrthoDB" id="37622at2"/>
<evidence type="ECO:0000313" key="3">
    <source>
        <dbReference type="Proteomes" id="UP000220246"/>
    </source>
</evidence>
<proteinExistence type="inferred from homology"/>
<sequence length="127" mass="14122">MSQIPPTRPSKGFAFRGVSVVTTTVPTAEDAQRLSQGAVQAQLAACAQVDQITSHYLWNGALQASPEWRLVFKTVPDAVQPLLEWLRSQHPYELPQLLLRGEQAQHDYGQWVAQSVKAPLPVREAKH</sequence>
<dbReference type="SUPFAM" id="SSF54913">
    <property type="entry name" value="GlnB-like"/>
    <property type="match status" value="1"/>
</dbReference>
<dbReference type="STRING" id="1219032.GCA_001515545_03025"/>
<dbReference type="AlphaFoldDB" id="A0A2A7UTB4"/>
<dbReference type="InterPro" id="IPR011322">
    <property type="entry name" value="N-reg_PII-like_a/b"/>
</dbReference>
<dbReference type="InterPro" id="IPR015867">
    <property type="entry name" value="N-reg_PII/ATP_PRibTrfase_C"/>
</dbReference>
<dbReference type="RefSeq" id="WP_066539450.1">
    <property type="nucleotide sequence ID" value="NZ_JAOBYP010000003.1"/>
</dbReference>
<evidence type="ECO:0000256" key="1">
    <source>
        <dbReference type="ARBA" id="ARBA00010169"/>
    </source>
</evidence>
<comment type="caution">
    <text evidence="2">The sequence shown here is derived from an EMBL/GenBank/DDBJ whole genome shotgun (WGS) entry which is preliminary data.</text>
</comment>
<gene>
    <name evidence="2" type="ORF">CRM82_07875</name>
</gene>
<dbReference type="PANTHER" id="PTHR23419">
    <property type="entry name" value="DIVALENT CATION TOLERANCE CUTA-RELATED"/>
    <property type="match status" value="1"/>
</dbReference>
<evidence type="ECO:0000313" key="2">
    <source>
        <dbReference type="EMBL" id="PEH88530.1"/>
    </source>
</evidence>
<dbReference type="GO" id="GO:0005507">
    <property type="term" value="F:copper ion binding"/>
    <property type="evidence" value="ECO:0007669"/>
    <property type="project" value="TreeGrafter"/>
</dbReference>
<dbReference type="InterPro" id="IPR004323">
    <property type="entry name" value="Ion_tolerance_CutA"/>
</dbReference>
<accession>A0A2A7UTB4</accession>
<comment type="similarity">
    <text evidence="1">Belongs to the CutA family.</text>
</comment>
<reference evidence="3" key="1">
    <citation type="submission" date="2017-09" db="EMBL/GenBank/DDBJ databases">
        <title>FDA dAtabase for Regulatory Grade micrObial Sequences (FDA-ARGOS): Supporting development and validation of Infectious Disease Dx tests.</title>
        <authorList>
            <person name="Minogue T."/>
            <person name="Wolcott M."/>
            <person name="Wasieloski L."/>
            <person name="Aguilar W."/>
            <person name="Moore D."/>
            <person name="Tallon L."/>
            <person name="Sadzewicz L."/>
            <person name="Ott S."/>
            <person name="Zhao X."/>
            <person name="Nagaraj S."/>
            <person name="Vavikolanu K."/>
            <person name="Aluvathingal J."/>
            <person name="Nadendla S."/>
            <person name="Sichtig H."/>
        </authorList>
    </citation>
    <scope>NUCLEOTIDE SEQUENCE [LARGE SCALE GENOMIC DNA]</scope>
    <source>
        <strain evidence="3">FDAARGOS_394</strain>
    </source>
</reference>
<dbReference type="EMBL" id="PDEA01000001">
    <property type="protein sequence ID" value="PEH88530.1"/>
    <property type="molecule type" value="Genomic_DNA"/>
</dbReference>
<dbReference type="Proteomes" id="UP000220246">
    <property type="component" value="Unassembled WGS sequence"/>
</dbReference>
<protein>
    <submittedName>
        <fullName evidence="2">Cytochrome C biogenesis protein</fullName>
    </submittedName>
</protein>